<protein>
    <submittedName>
        <fullName evidence="1">Uncharacterized protein</fullName>
    </submittedName>
</protein>
<dbReference type="EMBL" id="KV448200">
    <property type="protein sequence ID" value="OAX40782.1"/>
    <property type="molecule type" value="Genomic_DNA"/>
</dbReference>
<name>A0A1B7N7H1_9AGAM</name>
<dbReference type="Proteomes" id="UP000092154">
    <property type="component" value="Unassembled WGS sequence"/>
</dbReference>
<organism evidence="1 2">
    <name type="scientific">Rhizopogon vinicolor AM-OR11-026</name>
    <dbReference type="NCBI Taxonomy" id="1314800"/>
    <lineage>
        <taxon>Eukaryota</taxon>
        <taxon>Fungi</taxon>
        <taxon>Dikarya</taxon>
        <taxon>Basidiomycota</taxon>
        <taxon>Agaricomycotina</taxon>
        <taxon>Agaricomycetes</taxon>
        <taxon>Agaricomycetidae</taxon>
        <taxon>Boletales</taxon>
        <taxon>Suillineae</taxon>
        <taxon>Rhizopogonaceae</taxon>
        <taxon>Rhizopogon</taxon>
    </lineage>
</organism>
<evidence type="ECO:0000313" key="1">
    <source>
        <dbReference type="EMBL" id="OAX40782.1"/>
    </source>
</evidence>
<accession>A0A1B7N7H1</accession>
<dbReference type="InParanoid" id="A0A1B7N7H1"/>
<proteinExistence type="predicted"/>
<gene>
    <name evidence="1" type="ORF">K503DRAFT_781147</name>
</gene>
<evidence type="ECO:0000313" key="2">
    <source>
        <dbReference type="Proteomes" id="UP000092154"/>
    </source>
</evidence>
<keyword evidence="2" id="KW-1185">Reference proteome</keyword>
<dbReference type="AlphaFoldDB" id="A0A1B7N7H1"/>
<sequence>MQINAEITECLSENVLNQGTVRVILTGGTDLNRGTRYSATDDELLGVIVAPHDKEVSLEALGNAISDNDSTKRASQVHTYRFEEMLSGNKGCASMLGRYWMTWRACLSAGMSRLGAGRCWQGANIGLKGLKGSNVPVLVYGRQCMRRKRCTRGAQEVLKKCSKCMRGAQEVQEVYKRCMRGARGVRESARNMLCENLNKMRT</sequence>
<reference evidence="1 2" key="1">
    <citation type="submission" date="2016-06" db="EMBL/GenBank/DDBJ databases">
        <title>Comparative genomics of the ectomycorrhizal sister species Rhizopogon vinicolor and Rhizopogon vesiculosus (Basidiomycota: Boletales) reveals a divergence of the mating type B locus.</title>
        <authorList>
            <consortium name="DOE Joint Genome Institute"/>
            <person name="Mujic A.B."/>
            <person name="Kuo A."/>
            <person name="Tritt A."/>
            <person name="Lipzen A."/>
            <person name="Chen C."/>
            <person name="Johnson J."/>
            <person name="Sharma A."/>
            <person name="Barry K."/>
            <person name="Grigoriev I.V."/>
            <person name="Spatafora J.W."/>
        </authorList>
    </citation>
    <scope>NUCLEOTIDE SEQUENCE [LARGE SCALE GENOMIC DNA]</scope>
    <source>
        <strain evidence="1 2">AM-OR11-026</strain>
    </source>
</reference>